<gene>
    <name evidence="1" type="ORF">TNIN_284141</name>
</gene>
<name>A0A8X6WRL9_9ARAC</name>
<comment type="caution">
    <text evidence="1">The sequence shown here is derived from an EMBL/GenBank/DDBJ whole genome shotgun (WGS) entry which is preliminary data.</text>
</comment>
<dbReference type="AlphaFoldDB" id="A0A8X6WRL9"/>
<sequence length="83" mass="9397">MKAYAIISHCPHFGRKRFLQRNIIGTTEVEMKASLNSHPQGLEGYVYVFRQAGSLRAVGNDHPPSNSVGRHYLVIDRLLLHII</sequence>
<organism evidence="1 2">
    <name type="scientific">Trichonephila inaurata madagascariensis</name>
    <dbReference type="NCBI Taxonomy" id="2747483"/>
    <lineage>
        <taxon>Eukaryota</taxon>
        <taxon>Metazoa</taxon>
        <taxon>Ecdysozoa</taxon>
        <taxon>Arthropoda</taxon>
        <taxon>Chelicerata</taxon>
        <taxon>Arachnida</taxon>
        <taxon>Araneae</taxon>
        <taxon>Araneomorphae</taxon>
        <taxon>Entelegynae</taxon>
        <taxon>Araneoidea</taxon>
        <taxon>Nephilidae</taxon>
        <taxon>Trichonephila</taxon>
        <taxon>Trichonephila inaurata</taxon>
    </lineage>
</organism>
<keyword evidence="2" id="KW-1185">Reference proteome</keyword>
<evidence type="ECO:0000313" key="2">
    <source>
        <dbReference type="Proteomes" id="UP000886998"/>
    </source>
</evidence>
<evidence type="ECO:0000313" key="1">
    <source>
        <dbReference type="EMBL" id="GFY40058.1"/>
    </source>
</evidence>
<dbReference type="Proteomes" id="UP000886998">
    <property type="component" value="Unassembled WGS sequence"/>
</dbReference>
<protein>
    <submittedName>
        <fullName evidence="1">Uncharacterized protein</fullName>
    </submittedName>
</protein>
<proteinExistence type="predicted"/>
<accession>A0A8X6WRL9</accession>
<dbReference type="EMBL" id="BMAV01001640">
    <property type="protein sequence ID" value="GFY40058.1"/>
    <property type="molecule type" value="Genomic_DNA"/>
</dbReference>
<reference evidence="1" key="1">
    <citation type="submission" date="2020-08" db="EMBL/GenBank/DDBJ databases">
        <title>Multicomponent nature underlies the extraordinary mechanical properties of spider dragline silk.</title>
        <authorList>
            <person name="Kono N."/>
            <person name="Nakamura H."/>
            <person name="Mori M."/>
            <person name="Yoshida Y."/>
            <person name="Ohtoshi R."/>
            <person name="Malay A.D."/>
            <person name="Moran D.A.P."/>
            <person name="Tomita M."/>
            <person name="Numata K."/>
            <person name="Arakawa K."/>
        </authorList>
    </citation>
    <scope>NUCLEOTIDE SEQUENCE</scope>
</reference>